<dbReference type="InterPro" id="IPR020846">
    <property type="entry name" value="MFS_dom"/>
</dbReference>
<comment type="subcellular location">
    <subcellularLocation>
        <location evidence="1">Cell membrane</location>
        <topology evidence="1">Multi-pass membrane protein</topology>
    </subcellularLocation>
</comment>
<feature type="transmembrane region" description="Helical" evidence="6">
    <location>
        <begin position="428"/>
        <end position="451"/>
    </location>
</feature>
<dbReference type="EMBL" id="CP047418">
    <property type="protein sequence ID" value="QLL77261.1"/>
    <property type="molecule type" value="Genomic_DNA"/>
</dbReference>
<evidence type="ECO:0000256" key="4">
    <source>
        <dbReference type="ARBA" id="ARBA00022989"/>
    </source>
</evidence>
<keyword evidence="5 6" id="KW-0472">Membrane</keyword>
<feature type="transmembrane region" description="Helical" evidence="6">
    <location>
        <begin position="333"/>
        <end position="352"/>
    </location>
</feature>
<dbReference type="GO" id="GO:0022857">
    <property type="term" value="F:transmembrane transporter activity"/>
    <property type="evidence" value="ECO:0007669"/>
    <property type="project" value="InterPro"/>
</dbReference>
<dbReference type="InterPro" id="IPR011701">
    <property type="entry name" value="MFS"/>
</dbReference>
<dbReference type="RefSeq" id="WP_180849098.1">
    <property type="nucleotide sequence ID" value="NZ_CP047418.1"/>
</dbReference>
<evidence type="ECO:0000313" key="9">
    <source>
        <dbReference type="Proteomes" id="UP000510886"/>
    </source>
</evidence>
<sequence length="457" mass="50540">MNEEIAMTKGQRMTFMFTLLMGSFTMSISQSSLSTAYPTLMRYFDVSAPTIQWLTTGFMLMMCIMMPVSPWLMNNVNFKALYLGVMILFELGTLLIVFAHNFWWALGGRLLEGMAVGIRFTTFQAVLLLISPRKNRAKTMGFVGLVLGSALACGPIISGIVLNYMRWQNLFWLFMIIIAILIIMSLFSMRDVVERHEYQLDFVAVLYSVGLVGLLYFINSWGSSRTLSLWLGGEFVISAILTALFVQRNLTAPKPMLDLKVLRYGNFDIGMLLTGLAYISLIVTTVLYPMFYQDVLGYSPLVSGLALVPPAILLSILNPLTGRLTGKLGMKRTLLIGMVMILAGWAGLEIFMQQLHLLSMILLACLIEGGNAFVMMPATTLGANSLPENLIPHGTAVTTTMRQILGSLGVALAMLLVTYAGHTTMEKAGYGYAFGFFFALELVGLILALMIKEQRTA</sequence>
<keyword evidence="3 6" id="KW-0812">Transmembrane</keyword>
<dbReference type="Gene3D" id="1.20.1250.20">
    <property type="entry name" value="MFS general substrate transporter like domains"/>
    <property type="match status" value="1"/>
</dbReference>
<dbReference type="KEGG" id="lsw:GTO87_00595"/>
<keyword evidence="2" id="KW-0813">Transport</keyword>
<keyword evidence="4 6" id="KW-1133">Transmembrane helix</keyword>
<dbReference type="Proteomes" id="UP000510886">
    <property type="component" value="Chromosome"/>
</dbReference>
<dbReference type="SUPFAM" id="SSF103473">
    <property type="entry name" value="MFS general substrate transporter"/>
    <property type="match status" value="1"/>
</dbReference>
<dbReference type="AlphaFoldDB" id="A0A7H9EI01"/>
<feature type="transmembrane region" description="Helical" evidence="6">
    <location>
        <begin position="200"/>
        <end position="221"/>
    </location>
</feature>
<evidence type="ECO:0000313" key="8">
    <source>
        <dbReference type="EMBL" id="QLL77261.1"/>
    </source>
</evidence>
<organism evidence="8 9">
    <name type="scientific">Ligilactobacillus saerimneri</name>
    <dbReference type="NCBI Taxonomy" id="228229"/>
    <lineage>
        <taxon>Bacteria</taxon>
        <taxon>Bacillati</taxon>
        <taxon>Bacillota</taxon>
        <taxon>Bacilli</taxon>
        <taxon>Lactobacillales</taxon>
        <taxon>Lactobacillaceae</taxon>
        <taxon>Ligilactobacillus</taxon>
    </lineage>
</organism>
<dbReference type="PRINTS" id="PR01036">
    <property type="entry name" value="TCRTETB"/>
</dbReference>
<feature type="transmembrane region" description="Helical" evidence="6">
    <location>
        <begin position="267"/>
        <end position="291"/>
    </location>
</feature>
<dbReference type="Pfam" id="PF07690">
    <property type="entry name" value="MFS_1"/>
    <property type="match status" value="1"/>
</dbReference>
<protein>
    <submittedName>
        <fullName evidence="8">MFS transporter</fullName>
    </submittedName>
</protein>
<feature type="transmembrane region" description="Helical" evidence="6">
    <location>
        <begin position="52"/>
        <end position="73"/>
    </location>
</feature>
<evidence type="ECO:0000259" key="7">
    <source>
        <dbReference type="PROSITE" id="PS50850"/>
    </source>
</evidence>
<feature type="transmembrane region" description="Helical" evidence="6">
    <location>
        <begin position="297"/>
        <end position="321"/>
    </location>
</feature>
<evidence type="ECO:0000256" key="1">
    <source>
        <dbReference type="ARBA" id="ARBA00004651"/>
    </source>
</evidence>
<feature type="transmembrane region" description="Helical" evidence="6">
    <location>
        <begin position="227"/>
        <end position="246"/>
    </location>
</feature>
<evidence type="ECO:0000256" key="2">
    <source>
        <dbReference type="ARBA" id="ARBA00022448"/>
    </source>
</evidence>
<accession>A0A7H9EI01</accession>
<feature type="transmembrane region" description="Helical" evidence="6">
    <location>
        <begin position="404"/>
        <end position="422"/>
    </location>
</feature>
<dbReference type="InterPro" id="IPR036259">
    <property type="entry name" value="MFS_trans_sf"/>
</dbReference>
<dbReference type="PANTHER" id="PTHR42718:SF9">
    <property type="entry name" value="MAJOR FACILITATOR SUPERFAMILY MULTIDRUG TRANSPORTER MFSC"/>
    <property type="match status" value="1"/>
</dbReference>
<dbReference type="PROSITE" id="PS50850">
    <property type="entry name" value="MFS"/>
    <property type="match status" value="1"/>
</dbReference>
<proteinExistence type="predicted"/>
<feature type="transmembrane region" description="Helical" evidence="6">
    <location>
        <begin position="142"/>
        <end position="164"/>
    </location>
</feature>
<name>A0A7H9EI01_9LACO</name>
<evidence type="ECO:0000256" key="3">
    <source>
        <dbReference type="ARBA" id="ARBA00022692"/>
    </source>
</evidence>
<evidence type="ECO:0000256" key="6">
    <source>
        <dbReference type="SAM" id="Phobius"/>
    </source>
</evidence>
<feature type="transmembrane region" description="Helical" evidence="6">
    <location>
        <begin position="170"/>
        <end position="188"/>
    </location>
</feature>
<dbReference type="PANTHER" id="PTHR42718">
    <property type="entry name" value="MAJOR FACILITATOR SUPERFAMILY MULTIDRUG TRANSPORTER MFSC"/>
    <property type="match status" value="1"/>
</dbReference>
<reference evidence="8 9" key="1">
    <citation type="submission" date="2020-01" db="EMBL/GenBank/DDBJ databases">
        <title>Complete and circular genome sequences of six lactobacillus isolates from horses.</title>
        <authorList>
            <person name="Hassan H.M."/>
        </authorList>
    </citation>
    <scope>NUCLEOTIDE SEQUENCE [LARGE SCALE GENOMIC DNA]</scope>
    <source>
        <strain evidence="8 9">1A</strain>
    </source>
</reference>
<dbReference type="Gene3D" id="1.20.1720.10">
    <property type="entry name" value="Multidrug resistance protein D"/>
    <property type="match status" value="1"/>
</dbReference>
<feature type="domain" description="Major facilitator superfamily (MFS) profile" evidence="7">
    <location>
        <begin position="15"/>
        <end position="456"/>
    </location>
</feature>
<evidence type="ECO:0000256" key="5">
    <source>
        <dbReference type="ARBA" id="ARBA00023136"/>
    </source>
</evidence>
<dbReference type="GO" id="GO:0005886">
    <property type="term" value="C:plasma membrane"/>
    <property type="evidence" value="ECO:0007669"/>
    <property type="project" value="UniProtKB-SubCell"/>
</dbReference>
<feature type="transmembrane region" description="Helical" evidence="6">
    <location>
        <begin position="80"/>
        <end position="104"/>
    </location>
</feature>
<feature type="transmembrane region" description="Helical" evidence="6">
    <location>
        <begin position="358"/>
        <end position="383"/>
    </location>
</feature>
<gene>
    <name evidence="8" type="ORF">GTO87_00595</name>
</gene>